<evidence type="ECO:0000313" key="3">
    <source>
        <dbReference type="Proteomes" id="UP000078541"/>
    </source>
</evidence>
<protein>
    <submittedName>
        <fullName evidence="2">Uncharacterized protein</fullName>
    </submittedName>
</protein>
<sequence>ASGKISSISLEAVSVITTVVRLSNCGLPLCPSGWNLYSKMSSLSAALTSVCFETIFNIPSLSSIIVSEICNGFNSVISIFAFCVAGLKRSSKVFSLSSTIFSLIIMLSNVLASPVVGLKLNSVLSFGFTSFSSRYHFTSGIGIPVTIHSNKAGVLDVATPAGLDALQEYIPASSSLTFVISKVAVVSNIVIVYFSLAWIRCLRFLLRSSTCVTSALICNLTASSSIILEATFSDTFSFILDFITTDSVMISSFSSEISAICSASFTDFNSKTLSSSYVSSGNFSSSIKANTCPSGCFRSNFSTSPMDFNITISFSSFVFKCICLFFLHETSPVITSSVTLSSLNDGTVSNFCSNRS</sequence>
<reference evidence="2 3" key="1">
    <citation type="submission" date="2016-03" db="EMBL/GenBank/DDBJ databases">
        <title>Trachymyrmex septentrionalis WGS genome.</title>
        <authorList>
            <person name="Nygaard S."/>
            <person name="Hu H."/>
            <person name="Boomsma J."/>
            <person name="Zhang G."/>
        </authorList>
    </citation>
    <scope>NUCLEOTIDE SEQUENCE [LARGE SCALE GENOMIC DNA]</scope>
    <source>
        <strain evidence="2">Tsep2-gDNA-1</strain>
        <tissue evidence="2">Whole body</tissue>
    </source>
</reference>
<feature type="non-terminal residue" evidence="2">
    <location>
        <position position="1"/>
    </location>
</feature>
<name>A0A195FXE9_9HYME</name>
<proteinExistence type="predicted"/>
<keyword evidence="1" id="KW-0812">Transmembrane</keyword>
<accession>A0A195FXE9</accession>
<keyword evidence="3" id="KW-1185">Reference proteome</keyword>
<dbReference type="STRING" id="34720.A0A195FXE9"/>
<keyword evidence="1" id="KW-0472">Membrane</keyword>
<dbReference type="AlphaFoldDB" id="A0A195FXE9"/>
<evidence type="ECO:0000256" key="1">
    <source>
        <dbReference type="SAM" id="Phobius"/>
    </source>
</evidence>
<organism evidence="2 3">
    <name type="scientific">Trachymyrmex septentrionalis</name>
    <dbReference type="NCBI Taxonomy" id="34720"/>
    <lineage>
        <taxon>Eukaryota</taxon>
        <taxon>Metazoa</taxon>
        <taxon>Ecdysozoa</taxon>
        <taxon>Arthropoda</taxon>
        <taxon>Hexapoda</taxon>
        <taxon>Insecta</taxon>
        <taxon>Pterygota</taxon>
        <taxon>Neoptera</taxon>
        <taxon>Endopterygota</taxon>
        <taxon>Hymenoptera</taxon>
        <taxon>Apocrita</taxon>
        <taxon>Aculeata</taxon>
        <taxon>Formicoidea</taxon>
        <taxon>Formicidae</taxon>
        <taxon>Myrmicinae</taxon>
        <taxon>Trachymyrmex</taxon>
    </lineage>
</organism>
<feature type="transmembrane region" description="Helical" evidence="1">
    <location>
        <begin position="99"/>
        <end position="118"/>
    </location>
</feature>
<keyword evidence="1" id="KW-1133">Transmembrane helix</keyword>
<feature type="transmembrane region" description="Helical" evidence="1">
    <location>
        <begin position="176"/>
        <end position="199"/>
    </location>
</feature>
<dbReference type="EMBL" id="KQ981193">
    <property type="protein sequence ID" value="KYN45101.1"/>
    <property type="molecule type" value="Genomic_DNA"/>
</dbReference>
<gene>
    <name evidence="2" type="ORF">ALC56_00351</name>
</gene>
<evidence type="ECO:0000313" key="2">
    <source>
        <dbReference type="EMBL" id="KYN45101.1"/>
    </source>
</evidence>
<dbReference type="Proteomes" id="UP000078541">
    <property type="component" value="Unassembled WGS sequence"/>
</dbReference>
<feature type="transmembrane region" description="Helical" evidence="1">
    <location>
        <begin position="64"/>
        <end position="87"/>
    </location>
</feature>